<dbReference type="RefSeq" id="WP_161071641.1">
    <property type="nucleotide sequence ID" value="NZ_WWCU01000006.1"/>
</dbReference>
<keyword evidence="3" id="KW-1185">Reference proteome</keyword>
<protein>
    <recommendedName>
        <fullName evidence="4">Tetratricopeptide repeat protein</fullName>
    </recommendedName>
</protein>
<dbReference type="Gene3D" id="1.25.40.10">
    <property type="entry name" value="Tetratricopeptide repeat domain"/>
    <property type="match status" value="1"/>
</dbReference>
<dbReference type="SMART" id="SM00698">
    <property type="entry name" value="MORN"/>
    <property type="match status" value="4"/>
</dbReference>
<dbReference type="SUPFAM" id="SSF48452">
    <property type="entry name" value="TPR-like"/>
    <property type="match status" value="1"/>
</dbReference>
<dbReference type="Proteomes" id="UP000450676">
    <property type="component" value="Unassembled WGS sequence"/>
</dbReference>
<dbReference type="PANTHER" id="PTHR43215:SF14">
    <property type="entry name" value="RADIAL SPOKE HEAD 1 HOMOLOG"/>
    <property type="match status" value="1"/>
</dbReference>
<dbReference type="AlphaFoldDB" id="A0A7X4H9R1"/>
<dbReference type="EMBL" id="WWCU01000006">
    <property type="protein sequence ID" value="MYN07278.1"/>
    <property type="molecule type" value="Genomic_DNA"/>
</dbReference>
<evidence type="ECO:0000313" key="2">
    <source>
        <dbReference type="EMBL" id="MYN07278.1"/>
    </source>
</evidence>
<accession>A0A7X4H9R1</accession>
<dbReference type="SUPFAM" id="SSF82185">
    <property type="entry name" value="Histone H3 K4-specific methyltransferase SET7/9 N-terminal domain"/>
    <property type="match status" value="2"/>
</dbReference>
<reference evidence="2 3" key="1">
    <citation type="submission" date="2019-12" db="EMBL/GenBank/DDBJ databases">
        <title>Novel species isolated from a subtropical stream in China.</title>
        <authorList>
            <person name="Lu H."/>
        </authorList>
    </citation>
    <scope>NUCLEOTIDE SEQUENCE [LARGE SCALE GENOMIC DNA]</scope>
    <source>
        <strain evidence="2 3">FT127W</strain>
    </source>
</reference>
<dbReference type="Pfam" id="PF02493">
    <property type="entry name" value="MORN"/>
    <property type="match status" value="4"/>
</dbReference>
<evidence type="ECO:0000313" key="3">
    <source>
        <dbReference type="Proteomes" id="UP000450676"/>
    </source>
</evidence>
<evidence type="ECO:0008006" key="4">
    <source>
        <dbReference type="Google" id="ProtNLM"/>
    </source>
</evidence>
<keyword evidence="1" id="KW-0677">Repeat</keyword>
<name>A0A7X4H9R1_9BURK</name>
<evidence type="ECO:0000256" key="1">
    <source>
        <dbReference type="ARBA" id="ARBA00022737"/>
    </source>
</evidence>
<dbReference type="Gene3D" id="2.20.110.10">
    <property type="entry name" value="Histone H3 K4-specific methyltransferase SET7/9 N-terminal domain"/>
    <property type="match status" value="1"/>
</dbReference>
<sequence length="760" mass="83450">MAARTQEPLIKHSFEVTNCDLKQLLNFPGHAHCLIHKLLIGWSIAFNQLFSMPRPFLSLCVQLCAACVLSSAAAANLDGLAKRSWIKVDSPNFSIVTDQPEAVALRVVTDMEAFRHFRREYGTLKALELSKPLPILALGEDAFAEIGFPATWAGVFQLDLQGYSAVANIGDYMRGSKTDNWPRTVLLHEYFHFLLRMSERTFAYPHWVDEGMADYWATFNVNGPTIRLGDRVTSDGGSRDHGLYNHLGRLSLDMQTTFNTVDLTLEGSSRADHYDLSRFYSAAYFAVHYFNSTDALRASLARYVTFINRGYRQDRAAAMAFQQSYAELNKAIAKYASLHLTAQVMTYRHGDFVFPKISPSVTRLDTPGLYAQLARILPNHKISRADLEKLLTRNRELNQDDADANLLPLLHGLESSTAGAALEQRFPKHPMLLTLRADMLRGQAEHMKDQGEAGWPAIAYKARDYYRKAIRIDAGYPAPYNGLGLLYQLLPDSEPLQEAVAGFDTASIYTREPETFRQLAGVFLRMGKPMEALDALRSAVAFSKPSLLGPEALLLDNVELLNDLAGEAKATATGLEYAGGTRYTGAVSNGKPDGMGKISLPNGSYYEGPFVQGVPHGKGKLASDSGLVYLGEFDRGYGRGQGEVSYPSGSEAISYKGQVDYMRPSGKGELVTKTGRYVGGFEDGSMHGAGEFTAAKKPVTLSGAWRRGGFEWAATDGIVFNGPADTNGLRHGKGTCRGTDANDIPAPCVFKEGKLLFAAD</sequence>
<comment type="caution">
    <text evidence="2">The sequence shown here is derived from an EMBL/GenBank/DDBJ whole genome shotgun (WGS) entry which is preliminary data.</text>
</comment>
<dbReference type="PANTHER" id="PTHR43215">
    <property type="entry name" value="RADIAL SPOKE HEAD 1 HOMOLOG"/>
    <property type="match status" value="1"/>
</dbReference>
<dbReference type="InterPro" id="IPR011990">
    <property type="entry name" value="TPR-like_helical_dom_sf"/>
</dbReference>
<proteinExistence type="predicted"/>
<gene>
    <name evidence="2" type="ORF">GTP77_07990</name>
</gene>
<organism evidence="2 3">
    <name type="scientific">Pseudoduganella aquatica</name>
    <dbReference type="NCBI Taxonomy" id="2660641"/>
    <lineage>
        <taxon>Bacteria</taxon>
        <taxon>Pseudomonadati</taxon>
        <taxon>Pseudomonadota</taxon>
        <taxon>Betaproteobacteria</taxon>
        <taxon>Burkholderiales</taxon>
        <taxon>Oxalobacteraceae</taxon>
        <taxon>Telluria group</taxon>
        <taxon>Pseudoduganella</taxon>
    </lineage>
</organism>
<dbReference type="InterPro" id="IPR003409">
    <property type="entry name" value="MORN"/>
</dbReference>